<evidence type="ECO:0000259" key="2">
    <source>
        <dbReference type="Pfam" id="PF00326"/>
    </source>
</evidence>
<dbReference type="Pfam" id="PF00326">
    <property type="entry name" value="Peptidase_S9"/>
    <property type="match status" value="1"/>
</dbReference>
<evidence type="ECO:0000313" key="3">
    <source>
        <dbReference type="EMBL" id="MFC0210223.1"/>
    </source>
</evidence>
<reference evidence="3 4" key="1">
    <citation type="submission" date="2024-09" db="EMBL/GenBank/DDBJ databases">
        <authorList>
            <person name="Sun Q."/>
            <person name="Mori K."/>
        </authorList>
    </citation>
    <scope>NUCLEOTIDE SEQUENCE [LARGE SCALE GENOMIC DNA]</scope>
    <source>
        <strain evidence="3 4">CCM 8543</strain>
    </source>
</reference>
<feature type="chain" id="PRO_5045376291" evidence="1">
    <location>
        <begin position="19"/>
        <end position="298"/>
    </location>
</feature>
<organism evidence="3 4">
    <name type="scientific">Chelativorans intermedius</name>
    <dbReference type="NCBI Taxonomy" id="515947"/>
    <lineage>
        <taxon>Bacteria</taxon>
        <taxon>Pseudomonadati</taxon>
        <taxon>Pseudomonadota</taxon>
        <taxon>Alphaproteobacteria</taxon>
        <taxon>Hyphomicrobiales</taxon>
        <taxon>Phyllobacteriaceae</taxon>
        <taxon>Chelativorans</taxon>
    </lineage>
</organism>
<evidence type="ECO:0000313" key="4">
    <source>
        <dbReference type="Proteomes" id="UP001589755"/>
    </source>
</evidence>
<dbReference type="Proteomes" id="UP001589755">
    <property type="component" value="Unassembled WGS sequence"/>
</dbReference>
<sequence length="298" mass="32165">MLRTLTCLALLAATVAMAAAAGTFAEPLPWNWQADRQRCPVSDGAVWADYPQGEECIRYFIGGDVEGAPLAIVMLRGDRDFLMNLPPEEITANTAQEQQALADEAARRAGLPVLLVSRPGTYGSSGDHGHRRQESEFLALDAALDLLRARHGIGRLVLLGHSGGATAVAALLTLGRTDVACAVMTSGAFSLLERARMVREQNGMEPRPGFDLTGLPEPYDPLEHVDGIAHDPERTMILIGNLNDKVTPFSLQIKFARAVRRAGHKVRMATYPARPPKFHNLGDTIGLTVAARCARGEL</sequence>
<proteinExistence type="predicted"/>
<feature type="signal peptide" evidence="1">
    <location>
        <begin position="1"/>
        <end position="18"/>
    </location>
</feature>
<evidence type="ECO:0000256" key="1">
    <source>
        <dbReference type="SAM" id="SignalP"/>
    </source>
</evidence>
<dbReference type="RefSeq" id="WP_261522631.1">
    <property type="nucleotide sequence ID" value="NZ_JAODNW010000033.1"/>
</dbReference>
<dbReference type="SUPFAM" id="SSF53474">
    <property type="entry name" value="alpha/beta-Hydrolases"/>
    <property type="match status" value="1"/>
</dbReference>
<dbReference type="InterPro" id="IPR001375">
    <property type="entry name" value="Peptidase_S9_cat"/>
</dbReference>
<accession>A0ABV6DC48</accession>
<dbReference type="Gene3D" id="3.40.50.1820">
    <property type="entry name" value="alpha/beta hydrolase"/>
    <property type="match status" value="1"/>
</dbReference>
<keyword evidence="1" id="KW-0732">Signal</keyword>
<comment type="caution">
    <text evidence="3">The sequence shown here is derived from an EMBL/GenBank/DDBJ whole genome shotgun (WGS) entry which is preliminary data.</text>
</comment>
<dbReference type="InterPro" id="IPR029058">
    <property type="entry name" value="AB_hydrolase_fold"/>
</dbReference>
<feature type="domain" description="Peptidase S9 prolyl oligopeptidase catalytic" evidence="2">
    <location>
        <begin position="154"/>
        <end position="273"/>
    </location>
</feature>
<protein>
    <submittedName>
        <fullName evidence="3">Prolyl oligopeptidase family serine peptidase</fullName>
    </submittedName>
</protein>
<gene>
    <name evidence="3" type="ORF">ACFFJ2_17640</name>
</gene>
<keyword evidence="4" id="KW-1185">Reference proteome</keyword>
<dbReference type="EMBL" id="JBHLXD010000043">
    <property type="protein sequence ID" value="MFC0210223.1"/>
    <property type="molecule type" value="Genomic_DNA"/>
</dbReference>
<name>A0ABV6DC48_9HYPH</name>